<evidence type="ECO:0000313" key="8">
    <source>
        <dbReference type="Proteomes" id="UP000019473"/>
    </source>
</evidence>
<keyword evidence="8" id="KW-1185">Reference proteome</keyword>
<comment type="caution">
    <text evidence="7">The sequence shown here is derived from an EMBL/GenBank/DDBJ whole genome shotgun (WGS) entry which is preliminary data.</text>
</comment>
<protein>
    <recommendedName>
        <fullName evidence="9">Transcription factor domain-containing protein</fullName>
    </recommendedName>
</protein>
<dbReference type="AlphaFoldDB" id="W9VYS4"/>
<keyword evidence="3" id="KW-0805">Transcription regulation</keyword>
<accession>W9VYS4</accession>
<dbReference type="Proteomes" id="UP000019473">
    <property type="component" value="Unassembled WGS sequence"/>
</dbReference>
<evidence type="ECO:0000256" key="5">
    <source>
        <dbReference type="ARBA" id="ARBA00023163"/>
    </source>
</evidence>
<keyword evidence="2" id="KW-0862">Zinc</keyword>
<dbReference type="STRING" id="1182544.W9VYS4"/>
<evidence type="ECO:0008006" key="9">
    <source>
        <dbReference type="Google" id="ProtNLM"/>
    </source>
</evidence>
<dbReference type="PANTHER" id="PTHR36206:SF12">
    <property type="entry name" value="ASPERCRYPTIN BIOSYNTHESIS CLUSTER-SPECIFIC TRANSCRIPTION REGULATOR ATNN-RELATED"/>
    <property type="match status" value="1"/>
</dbReference>
<evidence type="ECO:0000256" key="6">
    <source>
        <dbReference type="ARBA" id="ARBA00023242"/>
    </source>
</evidence>
<dbReference type="RefSeq" id="XP_007757340.1">
    <property type="nucleotide sequence ID" value="XM_007759150.1"/>
</dbReference>
<keyword evidence="1" id="KW-0479">Metal-binding</keyword>
<sequence length="456" mass="51776">MIDSFVDDKALVLSSSNSSWNFWNRLVIQASREQACVRHSLVALSSLHEWIELTKRTPWQNHMFTLYYTKAITGINQSQDSLPLDIILISCLLFAHCDFLMGASAAGLTHLKSGHRIIKENRKRQIEISPAIADLVEPIIYGFLAKSEAYALREEATQPSTAAPVTTPATYSLPHMPEKFEDLVHANRHLQQAVYLVLLLELSEPHHLRPMIPDVRKYVADWSKAFGRWRAEAILDRDDPTLKDWQLLLLAHHRMALLVMKTLPPENDSAYNRTAADFRIMFAQLRTFLRSGYTAMDKSRDSDIVLNAHLGFISPLYFIATLCRVRDIRRNALEALGELKVVEAHWNSCVAYAVAKTVVEIEESYSQSSMKVQRIKVDSVDRFKDGTLEMRYHKVPGNGNHGDTVTRRITEPCCQDEATTMWVSNFLHIGAFDTGSNNLCNSPWCVSSSSTDSKRR</sequence>
<evidence type="ECO:0000256" key="1">
    <source>
        <dbReference type="ARBA" id="ARBA00022723"/>
    </source>
</evidence>
<keyword evidence="6" id="KW-0539">Nucleus</keyword>
<keyword evidence="4" id="KW-0238">DNA-binding</keyword>
<dbReference type="EMBL" id="AMGW01000003">
    <property type="protein sequence ID" value="EXJ60987.1"/>
    <property type="molecule type" value="Genomic_DNA"/>
</dbReference>
<gene>
    <name evidence="7" type="ORF">A1O7_05140</name>
</gene>
<dbReference type="GO" id="GO:0046872">
    <property type="term" value="F:metal ion binding"/>
    <property type="evidence" value="ECO:0007669"/>
    <property type="project" value="UniProtKB-KW"/>
</dbReference>
<dbReference type="VEuPathDB" id="FungiDB:A1O7_05140"/>
<dbReference type="PANTHER" id="PTHR36206">
    <property type="entry name" value="ASPERCRYPTIN BIOSYNTHESIS CLUSTER-SPECIFIC TRANSCRIPTION REGULATOR ATNN-RELATED"/>
    <property type="match status" value="1"/>
</dbReference>
<evidence type="ECO:0000256" key="3">
    <source>
        <dbReference type="ARBA" id="ARBA00023015"/>
    </source>
</evidence>
<keyword evidence="5" id="KW-0804">Transcription</keyword>
<organism evidence="7 8">
    <name type="scientific">Cladophialophora yegresii CBS 114405</name>
    <dbReference type="NCBI Taxonomy" id="1182544"/>
    <lineage>
        <taxon>Eukaryota</taxon>
        <taxon>Fungi</taxon>
        <taxon>Dikarya</taxon>
        <taxon>Ascomycota</taxon>
        <taxon>Pezizomycotina</taxon>
        <taxon>Eurotiomycetes</taxon>
        <taxon>Chaetothyriomycetidae</taxon>
        <taxon>Chaetothyriales</taxon>
        <taxon>Herpotrichiellaceae</taxon>
        <taxon>Cladophialophora</taxon>
    </lineage>
</organism>
<proteinExistence type="predicted"/>
<dbReference type="GO" id="GO:0003677">
    <property type="term" value="F:DNA binding"/>
    <property type="evidence" value="ECO:0007669"/>
    <property type="project" value="UniProtKB-KW"/>
</dbReference>
<evidence type="ECO:0000256" key="4">
    <source>
        <dbReference type="ARBA" id="ARBA00023125"/>
    </source>
</evidence>
<reference evidence="7 8" key="1">
    <citation type="submission" date="2013-03" db="EMBL/GenBank/DDBJ databases">
        <title>The Genome Sequence of Cladophialophora yegresii CBS 114405.</title>
        <authorList>
            <consortium name="The Broad Institute Genomics Platform"/>
            <person name="Cuomo C."/>
            <person name="de Hoog S."/>
            <person name="Gorbushina A."/>
            <person name="Walker B."/>
            <person name="Young S.K."/>
            <person name="Zeng Q."/>
            <person name="Gargeya S."/>
            <person name="Fitzgerald M."/>
            <person name="Haas B."/>
            <person name="Abouelleil A."/>
            <person name="Allen A.W."/>
            <person name="Alvarado L."/>
            <person name="Arachchi H.M."/>
            <person name="Berlin A.M."/>
            <person name="Chapman S.B."/>
            <person name="Gainer-Dewar J."/>
            <person name="Goldberg J."/>
            <person name="Griggs A."/>
            <person name="Gujja S."/>
            <person name="Hansen M."/>
            <person name="Howarth C."/>
            <person name="Imamovic A."/>
            <person name="Ireland A."/>
            <person name="Larimer J."/>
            <person name="McCowan C."/>
            <person name="Murphy C."/>
            <person name="Pearson M."/>
            <person name="Poon T.W."/>
            <person name="Priest M."/>
            <person name="Roberts A."/>
            <person name="Saif S."/>
            <person name="Shea T."/>
            <person name="Sisk P."/>
            <person name="Sykes S."/>
            <person name="Wortman J."/>
            <person name="Nusbaum C."/>
            <person name="Birren B."/>
        </authorList>
    </citation>
    <scope>NUCLEOTIDE SEQUENCE [LARGE SCALE GENOMIC DNA]</scope>
    <source>
        <strain evidence="7 8">CBS 114405</strain>
    </source>
</reference>
<dbReference type="OrthoDB" id="2593732at2759"/>
<dbReference type="InterPro" id="IPR052360">
    <property type="entry name" value="Transcr_Regulatory_Proteins"/>
</dbReference>
<dbReference type="GeneID" id="19179725"/>
<evidence type="ECO:0000313" key="7">
    <source>
        <dbReference type="EMBL" id="EXJ60987.1"/>
    </source>
</evidence>
<evidence type="ECO:0000256" key="2">
    <source>
        <dbReference type="ARBA" id="ARBA00022833"/>
    </source>
</evidence>
<name>W9VYS4_9EURO</name>
<dbReference type="HOGENOM" id="CLU_031980_0_0_1"/>